<protein>
    <submittedName>
        <fullName evidence="1">Putative phage abortive infection protein</fullName>
    </submittedName>
</protein>
<accession>A0A5S5CU85</accession>
<sequence>MLRLHKENVNEMEIDGYEYNYSAIKELRVTKGRKVFVTMIRELECIYLIIKKCYKLKVANLKIDTITHYDNKSDSKNDIFSQKTYYLFPNNENKKYLFLAYEIFFHGLDRFEDSYYDNRYHNYNNSFLLELINELHKCRKSHSLGGKKIDNYLSVKGSCFIDKEVFKENLDKKYPSLKMYFNYKPFSGHQRRLGHYYRHLISSTGFVVKNSILTYEQKREYLKLLRGQLSNHEIVLLYYNFLSGYGSKWENEKNSFLINYRMLHNIQRELVLPEFNQVDKLLSIKNNFIYKGDDSKNDHLFELYGSESTLSVEDNCKFKNNEQTNTYR</sequence>
<organism evidence="1 2">
    <name type="scientific">Sphingobacterium allocomposti</name>
    <dbReference type="NCBI Taxonomy" id="415956"/>
    <lineage>
        <taxon>Bacteria</taxon>
        <taxon>Pseudomonadati</taxon>
        <taxon>Bacteroidota</taxon>
        <taxon>Sphingobacteriia</taxon>
        <taxon>Sphingobacteriales</taxon>
        <taxon>Sphingobacteriaceae</taxon>
        <taxon>Sphingobacterium</taxon>
    </lineage>
</organism>
<reference evidence="1 2" key="1">
    <citation type="submission" date="2019-07" db="EMBL/GenBank/DDBJ databases">
        <title>Genomic Encyclopedia of Archaeal and Bacterial Type Strains, Phase II (KMG-II): from individual species to whole genera.</title>
        <authorList>
            <person name="Goeker M."/>
        </authorList>
    </citation>
    <scope>NUCLEOTIDE SEQUENCE [LARGE SCALE GENOMIC DNA]</scope>
    <source>
        <strain evidence="1 2">DSM 18850</strain>
    </source>
</reference>
<dbReference type="Pfam" id="PF16872">
    <property type="entry name" value="putAbiC"/>
    <property type="match status" value="1"/>
</dbReference>
<proteinExistence type="predicted"/>
<comment type="caution">
    <text evidence="1">The sequence shown here is derived from an EMBL/GenBank/DDBJ whole genome shotgun (WGS) entry which is preliminary data.</text>
</comment>
<name>A0A5S5CU85_9SPHI</name>
<gene>
    <name evidence="1" type="ORF">BC792_1371</name>
</gene>
<evidence type="ECO:0000313" key="2">
    <source>
        <dbReference type="Proteomes" id="UP000325105"/>
    </source>
</evidence>
<dbReference type="InterPro" id="IPR031709">
    <property type="entry name" value="PutAbiC"/>
</dbReference>
<evidence type="ECO:0000313" key="1">
    <source>
        <dbReference type="EMBL" id="TYP87330.1"/>
    </source>
</evidence>
<dbReference type="AlphaFoldDB" id="A0A5S5CU85"/>
<keyword evidence="2" id="KW-1185">Reference proteome</keyword>
<dbReference type="EMBL" id="VNHX01000037">
    <property type="protein sequence ID" value="TYP87330.1"/>
    <property type="molecule type" value="Genomic_DNA"/>
</dbReference>
<dbReference type="Proteomes" id="UP000325105">
    <property type="component" value="Unassembled WGS sequence"/>
</dbReference>